<feature type="chain" id="PRO_5046874448" description="Secreted protein" evidence="1">
    <location>
        <begin position="33"/>
        <end position="101"/>
    </location>
</feature>
<dbReference type="RefSeq" id="WP_395512112.1">
    <property type="nucleotide sequence ID" value="NZ_JBBDHD010000081.1"/>
</dbReference>
<keyword evidence="3" id="KW-1185">Reference proteome</keyword>
<protein>
    <recommendedName>
        <fullName evidence="4">Secreted protein</fullName>
    </recommendedName>
</protein>
<evidence type="ECO:0000313" key="3">
    <source>
        <dbReference type="Proteomes" id="UP001610631"/>
    </source>
</evidence>
<reference evidence="2 3" key="1">
    <citation type="submission" date="2024-03" db="EMBL/GenBank/DDBJ databases">
        <title>Whole genome sequencing of Streptomyces racemochromogenes, to identify antimicrobial biosynthetic gene clusters.</title>
        <authorList>
            <person name="Suryawanshi P."/>
            <person name="Krishnaraj P.U."/>
            <person name="Arun Y.P."/>
            <person name="Suryawanshi M.P."/>
            <person name="Rakshit O."/>
        </authorList>
    </citation>
    <scope>NUCLEOTIDE SEQUENCE [LARGE SCALE GENOMIC DNA]</scope>
    <source>
        <strain evidence="2 3">AUDT626</strain>
    </source>
</reference>
<organism evidence="2 3">
    <name type="scientific">Streptomyces racemochromogenes</name>
    <dbReference type="NCBI Taxonomy" id="67353"/>
    <lineage>
        <taxon>Bacteria</taxon>
        <taxon>Bacillati</taxon>
        <taxon>Actinomycetota</taxon>
        <taxon>Actinomycetes</taxon>
        <taxon>Kitasatosporales</taxon>
        <taxon>Streptomycetaceae</taxon>
        <taxon>Streptomyces</taxon>
    </lineage>
</organism>
<dbReference type="EMBL" id="JBBDHD010000081">
    <property type="protein sequence ID" value="MFH7598422.1"/>
    <property type="molecule type" value="Genomic_DNA"/>
</dbReference>
<evidence type="ECO:0000256" key="1">
    <source>
        <dbReference type="SAM" id="SignalP"/>
    </source>
</evidence>
<name>A0ABW7PKZ3_9ACTN</name>
<comment type="caution">
    <text evidence="2">The sequence shown here is derived from an EMBL/GenBank/DDBJ whole genome shotgun (WGS) entry which is preliminary data.</text>
</comment>
<keyword evidence="1" id="KW-0732">Signal</keyword>
<feature type="signal peptide" evidence="1">
    <location>
        <begin position="1"/>
        <end position="32"/>
    </location>
</feature>
<gene>
    <name evidence="2" type="ORF">WDV06_25500</name>
</gene>
<evidence type="ECO:0000313" key="2">
    <source>
        <dbReference type="EMBL" id="MFH7598422.1"/>
    </source>
</evidence>
<accession>A0ABW7PKZ3</accession>
<dbReference type="Proteomes" id="UP001610631">
    <property type="component" value="Unassembled WGS sequence"/>
</dbReference>
<evidence type="ECO:0008006" key="4">
    <source>
        <dbReference type="Google" id="ProtNLM"/>
    </source>
</evidence>
<proteinExistence type="predicted"/>
<sequence>MRRTARRTARALGACAAAALLALATPAGTAQAAEGVLLIDGTEHEDPSGCYRLGDFAPPKIANHTDGTAWVWSGPDCDDQVTQQIDPDTSAIGRGRSLYIE</sequence>